<dbReference type="EMBL" id="CDMC01000006">
    <property type="protein sequence ID" value="CEN61707.1"/>
    <property type="molecule type" value="Genomic_DNA"/>
</dbReference>
<sequence length="73" mass="8176">MVFPHSSSQVSWPGESDEDTARRGDGNEKEDKCVEPWRDSASDAEPTPIRPRRLQIRGRGETGIIRDHCIGSL</sequence>
<name>A0A0U5GT35_ASPCI</name>
<keyword evidence="3" id="KW-1185">Reference proteome</keyword>
<dbReference type="AlphaFoldDB" id="A0A0U5GT35"/>
<protein>
    <submittedName>
        <fullName evidence="2">Uncharacterized protein</fullName>
    </submittedName>
</protein>
<evidence type="ECO:0000256" key="1">
    <source>
        <dbReference type="SAM" id="MobiDB-lite"/>
    </source>
</evidence>
<gene>
    <name evidence="2" type="ORF">ASPCAL08357</name>
</gene>
<accession>A0A0U5GT35</accession>
<evidence type="ECO:0000313" key="2">
    <source>
        <dbReference type="EMBL" id="CEN61707.1"/>
    </source>
</evidence>
<feature type="compositionally biased region" description="Polar residues" evidence="1">
    <location>
        <begin position="1"/>
        <end position="11"/>
    </location>
</feature>
<feature type="compositionally biased region" description="Basic and acidic residues" evidence="1">
    <location>
        <begin position="19"/>
        <end position="41"/>
    </location>
</feature>
<reference evidence="3" key="1">
    <citation type="journal article" date="2016" name="Genome Announc.">
        <title>Draft genome sequences of fungus Aspergillus calidoustus.</title>
        <authorList>
            <person name="Horn F."/>
            <person name="Linde J."/>
            <person name="Mattern D.J."/>
            <person name="Walther G."/>
            <person name="Guthke R."/>
            <person name="Scherlach K."/>
            <person name="Martin K."/>
            <person name="Brakhage A.A."/>
            <person name="Petzke L."/>
            <person name="Valiante V."/>
        </authorList>
    </citation>
    <scope>NUCLEOTIDE SEQUENCE [LARGE SCALE GENOMIC DNA]</scope>
    <source>
        <strain evidence="3">SF006504</strain>
    </source>
</reference>
<evidence type="ECO:0000313" key="3">
    <source>
        <dbReference type="Proteomes" id="UP000054771"/>
    </source>
</evidence>
<dbReference type="Proteomes" id="UP000054771">
    <property type="component" value="Unassembled WGS sequence"/>
</dbReference>
<feature type="region of interest" description="Disordered" evidence="1">
    <location>
        <begin position="1"/>
        <end position="61"/>
    </location>
</feature>
<proteinExistence type="predicted"/>
<organism evidence="2 3">
    <name type="scientific">Aspergillus calidoustus</name>
    <dbReference type="NCBI Taxonomy" id="454130"/>
    <lineage>
        <taxon>Eukaryota</taxon>
        <taxon>Fungi</taxon>
        <taxon>Dikarya</taxon>
        <taxon>Ascomycota</taxon>
        <taxon>Pezizomycotina</taxon>
        <taxon>Eurotiomycetes</taxon>
        <taxon>Eurotiomycetidae</taxon>
        <taxon>Eurotiales</taxon>
        <taxon>Aspergillaceae</taxon>
        <taxon>Aspergillus</taxon>
        <taxon>Aspergillus subgen. Nidulantes</taxon>
    </lineage>
</organism>